<dbReference type="EMBL" id="DXBN01000217">
    <property type="protein sequence ID" value="HIZ54149.1"/>
    <property type="molecule type" value="Genomic_DNA"/>
</dbReference>
<evidence type="ECO:0000256" key="7">
    <source>
        <dbReference type="ARBA" id="ARBA00022967"/>
    </source>
</evidence>
<comment type="similarity">
    <text evidence="2">Belongs to the ABC transporter superfamily.</text>
</comment>
<evidence type="ECO:0000256" key="4">
    <source>
        <dbReference type="ARBA" id="ARBA00022475"/>
    </source>
</evidence>
<dbReference type="SMART" id="SM00382">
    <property type="entry name" value="AAA"/>
    <property type="match status" value="2"/>
</dbReference>
<dbReference type="PROSITE" id="PS00211">
    <property type="entry name" value="ABC_TRANSPORTER_1"/>
    <property type="match status" value="1"/>
</dbReference>
<proteinExistence type="inferred from homology"/>
<dbReference type="PANTHER" id="PTHR43553:SF24">
    <property type="entry name" value="ENERGY-COUPLING FACTOR TRANSPORTER ATP-BINDING PROTEIN ECFA1"/>
    <property type="match status" value="1"/>
</dbReference>
<evidence type="ECO:0000313" key="11">
    <source>
        <dbReference type="Proteomes" id="UP000824063"/>
    </source>
</evidence>
<evidence type="ECO:0000256" key="8">
    <source>
        <dbReference type="ARBA" id="ARBA00023136"/>
    </source>
</evidence>
<organism evidence="10 11">
    <name type="scientific">Candidatus Enterococcus avicola</name>
    <dbReference type="NCBI Taxonomy" id="2838561"/>
    <lineage>
        <taxon>Bacteria</taxon>
        <taxon>Bacillati</taxon>
        <taxon>Bacillota</taxon>
        <taxon>Bacilli</taxon>
        <taxon>Lactobacillales</taxon>
        <taxon>Enterococcaceae</taxon>
        <taxon>Enterococcus</taxon>
    </lineage>
</organism>
<keyword evidence="3" id="KW-0813">Transport</keyword>
<feature type="domain" description="ABC transporter" evidence="9">
    <location>
        <begin position="2"/>
        <end position="239"/>
    </location>
</feature>
<evidence type="ECO:0000256" key="5">
    <source>
        <dbReference type="ARBA" id="ARBA00022741"/>
    </source>
</evidence>
<dbReference type="InterPro" id="IPR017871">
    <property type="entry name" value="ABC_transporter-like_CS"/>
</dbReference>
<dbReference type="GO" id="GO:0016887">
    <property type="term" value="F:ATP hydrolysis activity"/>
    <property type="evidence" value="ECO:0007669"/>
    <property type="project" value="InterPro"/>
</dbReference>
<dbReference type="GO" id="GO:0042626">
    <property type="term" value="F:ATPase-coupled transmembrane transporter activity"/>
    <property type="evidence" value="ECO:0007669"/>
    <property type="project" value="TreeGrafter"/>
</dbReference>
<dbReference type="GO" id="GO:0043190">
    <property type="term" value="C:ATP-binding cassette (ABC) transporter complex"/>
    <property type="evidence" value="ECO:0007669"/>
    <property type="project" value="TreeGrafter"/>
</dbReference>
<feature type="domain" description="ABC transporter" evidence="9">
    <location>
        <begin position="301"/>
        <end position="534"/>
    </location>
</feature>
<dbReference type="PROSITE" id="PS50893">
    <property type="entry name" value="ABC_TRANSPORTER_2"/>
    <property type="match status" value="2"/>
</dbReference>
<dbReference type="InterPro" id="IPR003439">
    <property type="entry name" value="ABC_transporter-like_ATP-bd"/>
</dbReference>
<evidence type="ECO:0000256" key="2">
    <source>
        <dbReference type="ARBA" id="ARBA00005417"/>
    </source>
</evidence>
<keyword evidence="7" id="KW-1278">Translocase</keyword>
<sequence>MIELKNVSFSYADSSVATLENLSVTIPTGSFVAIVGDNGAGKSTFCKLLNGIIPTFIDGELSGEIRVQGVKVREKKPVVLAKTVGYVYQDFENQLLRPKVLDDASFSLLNMGEEAYEELTMTILEALDLDHLADEYVWQLSGGQKHLLALAGVLVLSPEVLVLDEPIAQLDPYHAKKIYEQLAVLHRQGKTIIVIEHNTAFIGEYCDHVLFMKERNIRWFLPVKEALQRVEELTAGGIFPPQVTLLGHELVKRGLQPAGTLPITIHEALPYLHPLEARISRREKEVAQAEVPPLRQAVLNFQEVNLEYKKINDRPHPVITQLNLTIHRGDRVAIIGNNGAGKSSLLKMTVGLLKPKRGEIRLKEQLIHRLKAEEISNVIGYVYQNPEGMFIEDSIEKDIAFSMRARGIKDYQTRTEMLLTQFDLLALRHRDGRLLSGGQMRRASLAIGVALSPQILLLDEPTASLDMATRKRITSTLQALSESIETVMIATHDMQLVAEWATRIIVMNEGVILADGPREVIFQDTHLLERAGIVVPEIVQLSQQLSGVISYSVEEFVHQVEQGGRI</sequence>
<keyword evidence="4" id="KW-1003">Cell membrane</keyword>
<evidence type="ECO:0000256" key="3">
    <source>
        <dbReference type="ARBA" id="ARBA00022448"/>
    </source>
</evidence>
<evidence type="ECO:0000259" key="9">
    <source>
        <dbReference type="PROSITE" id="PS50893"/>
    </source>
</evidence>
<protein>
    <submittedName>
        <fullName evidence="10">Energy-coupling factor ABC transporter ATP-binding protein</fullName>
    </submittedName>
</protein>
<dbReference type="CDD" id="cd03225">
    <property type="entry name" value="ABC_cobalt_CbiO_domain1"/>
    <property type="match status" value="2"/>
</dbReference>
<dbReference type="PANTHER" id="PTHR43553">
    <property type="entry name" value="HEAVY METAL TRANSPORTER"/>
    <property type="match status" value="1"/>
</dbReference>
<dbReference type="Gene3D" id="3.40.50.300">
    <property type="entry name" value="P-loop containing nucleotide triphosphate hydrolases"/>
    <property type="match status" value="2"/>
</dbReference>
<accession>A0A9D2JIY3</accession>
<name>A0A9D2JIY3_9ENTE</name>
<comment type="subcellular location">
    <subcellularLocation>
        <location evidence="1">Cell membrane</location>
        <topology evidence="1">Peripheral membrane protein</topology>
    </subcellularLocation>
</comment>
<evidence type="ECO:0000256" key="6">
    <source>
        <dbReference type="ARBA" id="ARBA00022840"/>
    </source>
</evidence>
<dbReference type="InterPro" id="IPR050095">
    <property type="entry name" value="ECF_ABC_transporter_ATP-bd"/>
</dbReference>
<dbReference type="GO" id="GO:0005524">
    <property type="term" value="F:ATP binding"/>
    <property type="evidence" value="ECO:0007669"/>
    <property type="project" value="UniProtKB-KW"/>
</dbReference>
<keyword evidence="5" id="KW-0547">Nucleotide-binding</keyword>
<reference evidence="10" key="2">
    <citation type="submission" date="2021-04" db="EMBL/GenBank/DDBJ databases">
        <authorList>
            <person name="Gilroy R."/>
        </authorList>
    </citation>
    <scope>NUCLEOTIDE SEQUENCE</scope>
    <source>
        <strain evidence="10">CHK172-16539</strain>
    </source>
</reference>
<keyword evidence="8" id="KW-0472">Membrane</keyword>
<dbReference type="InterPro" id="IPR027417">
    <property type="entry name" value="P-loop_NTPase"/>
</dbReference>
<dbReference type="InterPro" id="IPR003593">
    <property type="entry name" value="AAA+_ATPase"/>
</dbReference>
<gene>
    <name evidence="10" type="ORF">IAA20_09425</name>
</gene>
<comment type="caution">
    <text evidence="10">The sequence shown here is derived from an EMBL/GenBank/DDBJ whole genome shotgun (WGS) entry which is preliminary data.</text>
</comment>
<evidence type="ECO:0000256" key="1">
    <source>
        <dbReference type="ARBA" id="ARBA00004202"/>
    </source>
</evidence>
<dbReference type="AlphaFoldDB" id="A0A9D2JIY3"/>
<dbReference type="Pfam" id="PF00005">
    <property type="entry name" value="ABC_tran"/>
    <property type="match status" value="2"/>
</dbReference>
<reference evidence="10" key="1">
    <citation type="journal article" date="2021" name="PeerJ">
        <title>Extensive microbial diversity within the chicken gut microbiome revealed by metagenomics and culture.</title>
        <authorList>
            <person name="Gilroy R."/>
            <person name="Ravi A."/>
            <person name="Getino M."/>
            <person name="Pursley I."/>
            <person name="Horton D.L."/>
            <person name="Alikhan N.F."/>
            <person name="Baker D."/>
            <person name="Gharbi K."/>
            <person name="Hall N."/>
            <person name="Watson M."/>
            <person name="Adriaenssens E.M."/>
            <person name="Foster-Nyarko E."/>
            <person name="Jarju S."/>
            <person name="Secka A."/>
            <person name="Antonio M."/>
            <person name="Oren A."/>
            <person name="Chaudhuri R.R."/>
            <person name="La Ragione R."/>
            <person name="Hildebrand F."/>
            <person name="Pallen M.J."/>
        </authorList>
    </citation>
    <scope>NUCLEOTIDE SEQUENCE</scope>
    <source>
        <strain evidence="10">CHK172-16539</strain>
    </source>
</reference>
<dbReference type="InterPro" id="IPR015856">
    <property type="entry name" value="ABC_transpr_CbiO/EcfA_su"/>
</dbReference>
<keyword evidence="6 10" id="KW-0067">ATP-binding</keyword>
<dbReference type="Proteomes" id="UP000824063">
    <property type="component" value="Unassembled WGS sequence"/>
</dbReference>
<dbReference type="NCBIfam" id="NF010167">
    <property type="entry name" value="PRK13648.1"/>
    <property type="match status" value="2"/>
</dbReference>
<evidence type="ECO:0000313" key="10">
    <source>
        <dbReference type="EMBL" id="HIZ54149.1"/>
    </source>
</evidence>
<dbReference type="SUPFAM" id="SSF52540">
    <property type="entry name" value="P-loop containing nucleoside triphosphate hydrolases"/>
    <property type="match status" value="2"/>
</dbReference>